<organism evidence="1 2">
    <name type="scientific">Holothuria leucospilota</name>
    <name type="common">Black long sea cucumber</name>
    <name type="synonym">Mertensiothuria leucospilota</name>
    <dbReference type="NCBI Taxonomy" id="206669"/>
    <lineage>
        <taxon>Eukaryota</taxon>
        <taxon>Metazoa</taxon>
        <taxon>Echinodermata</taxon>
        <taxon>Eleutherozoa</taxon>
        <taxon>Echinozoa</taxon>
        <taxon>Holothuroidea</taxon>
        <taxon>Aspidochirotacea</taxon>
        <taxon>Aspidochirotida</taxon>
        <taxon>Holothuriidae</taxon>
        <taxon>Holothuria</taxon>
    </lineage>
</organism>
<dbReference type="Proteomes" id="UP001152320">
    <property type="component" value="Chromosome 12"/>
</dbReference>
<reference evidence="1" key="1">
    <citation type="submission" date="2021-10" db="EMBL/GenBank/DDBJ databases">
        <title>Tropical sea cucumber genome reveals ecological adaptation and Cuvierian tubules defense mechanism.</title>
        <authorList>
            <person name="Chen T."/>
        </authorList>
    </citation>
    <scope>NUCLEOTIDE SEQUENCE</scope>
    <source>
        <strain evidence="1">Nanhai2018</strain>
        <tissue evidence="1">Muscle</tissue>
    </source>
</reference>
<sequence>MVILNDLDYRRRRNYRELTAALSRRFSPAHQTQLFQAMLKNSNPRKVWQNSPRMSND</sequence>
<dbReference type="EMBL" id="JAIZAY010000012">
    <property type="protein sequence ID" value="KAJ8032185.1"/>
    <property type="molecule type" value="Genomic_DNA"/>
</dbReference>
<comment type="caution">
    <text evidence="1">The sequence shown here is derived from an EMBL/GenBank/DDBJ whole genome shotgun (WGS) entry which is preliminary data.</text>
</comment>
<proteinExistence type="predicted"/>
<evidence type="ECO:0000313" key="1">
    <source>
        <dbReference type="EMBL" id="KAJ8032185.1"/>
    </source>
</evidence>
<protein>
    <submittedName>
        <fullName evidence="1">Uncharacterized protein</fullName>
    </submittedName>
</protein>
<evidence type="ECO:0000313" key="2">
    <source>
        <dbReference type="Proteomes" id="UP001152320"/>
    </source>
</evidence>
<dbReference type="AlphaFoldDB" id="A0A9Q1BSX9"/>
<name>A0A9Q1BSX9_HOLLE</name>
<accession>A0A9Q1BSX9</accession>
<gene>
    <name evidence="1" type="ORF">HOLleu_25638</name>
</gene>
<keyword evidence="2" id="KW-1185">Reference proteome</keyword>